<keyword evidence="2" id="KW-1185">Reference proteome</keyword>
<gene>
    <name evidence="1" type="ORF">PCORN_09757</name>
</gene>
<dbReference type="PATRIC" id="fig|1265820.5.peg.1909"/>
<evidence type="ECO:0000313" key="1">
    <source>
        <dbReference type="EMBL" id="EUJ29451.1"/>
    </source>
</evidence>
<dbReference type="GO" id="GO:0016829">
    <property type="term" value="F:lyase activity"/>
    <property type="evidence" value="ECO:0007669"/>
    <property type="project" value="UniProtKB-KW"/>
</dbReference>
<proteinExistence type="predicted"/>
<protein>
    <submittedName>
        <fullName evidence="1">Lactoylglutathione lyase-like lyase</fullName>
    </submittedName>
</protein>
<keyword evidence="1" id="KW-0456">Lyase</keyword>
<dbReference type="Proteomes" id="UP000019254">
    <property type="component" value="Unassembled WGS sequence"/>
</dbReference>
<dbReference type="SUPFAM" id="SSF54593">
    <property type="entry name" value="Glyoxalase/Bleomycin resistance protein/Dihydroxybiphenyl dioxygenase"/>
    <property type="match status" value="1"/>
</dbReference>
<sequence length="46" mass="5310">MEGLSHITFIVRDLEKATMFFERIFDAKGVYSSGDDTFSLSREKFS</sequence>
<dbReference type="AlphaFoldDB" id="W7C1I1"/>
<evidence type="ECO:0000313" key="2">
    <source>
        <dbReference type="Proteomes" id="UP000019254"/>
    </source>
</evidence>
<dbReference type="InterPro" id="IPR029068">
    <property type="entry name" value="Glyas_Bleomycin-R_OHBP_Dase"/>
</dbReference>
<dbReference type="EMBL" id="AODE01000019">
    <property type="protein sequence ID" value="EUJ29451.1"/>
    <property type="molecule type" value="Genomic_DNA"/>
</dbReference>
<name>W7C1I1_9LIST</name>
<dbReference type="STRING" id="1265820.PCORN_09757"/>
<organism evidence="1 2">
    <name type="scientific">Listeria cornellensis FSL F6-0969</name>
    <dbReference type="NCBI Taxonomy" id="1265820"/>
    <lineage>
        <taxon>Bacteria</taxon>
        <taxon>Bacillati</taxon>
        <taxon>Bacillota</taxon>
        <taxon>Bacilli</taxon>
        <taxon>Bacillales</taxon>
        <taxon>Listeriaceae</taxon>
        <taxon>Listeria</taxon>
    </lineage>
</organism>
<accession>W7C1I1</accession>
<dbReference type="Gene3D" id="3.10.180.10">
    <property type="entry name" value="2,3-Dihydroxybiphenyl 1,2-Dioxygenase, domain 1"/>
    <property type="match status" value="1"/>
</dbReference>
<reference evidence="1 2" key="1">
    <citation type="journal article" date="2014" name="Int. J. Syst. Evol. Microbiol.">
        <title>Listeria floridensis sp. nov., Listeria aquatica sp. nov., Listeria cornellensis sp. nov., Listeria riparia sp. nov. and Listeria grandensis sp. nov., from agricultural and natural environments.</title>
        <authorList>
            <person name="den Bakker H.C."/>
            <person name="Warchocki S."/>
            <person name="Wright E.M."/>
            <person name="Allred A.F."/>
            <person name="Ahlstrom C."/>
            <person name="Manuel C.S."/>
            <person name="Stasiewicz M.J."/>
            <person name="Burrell A."/>
            <person name="Roof S."/>
            <person name="Strawn L."/>
            <person name="Fortes E.D."/>
            <person name="Nightingale K.K."/>
            <person name="Kephart D."/>
            <person name="Wiedmann M."/>
        </authorList>
    </citation>
    <scope>NUCLEOTIDE SEQUENCE [LARGE SCALE GENOMIC DNA]</scope>
    <source>
        <strain evidence="2">FSL F6-969</strain>
    </source>
</reference>
<comment type="caution">
    <text evidence="1">The sequence shown here is derived from an EMBL/GenBank/DDBJ whole genome shotgun (WGS) entry which is preliminary data.</text>
</comment>